<evidence type="ECO:0000256" key="1">
    <source>
        <dbReference type="ARBA" id="ARBA00009176"/>
    </source>
</evidence>
<proteinExistence type="inferred from homology"/>
<sequence>MHWQRELLLLTTSIVTVFGAAATAGAPKIIIDNDWGATAYITFLLAIDAGWDVLGLVGDTANTWSRQASLHALALLEAGNLSCIPVHKGADLPLLNTAETFQLWEDLQGPLPWHGVFARENATAEAAGSDPTSGDPSRVVREAFVEGYPNNTLAGEHAAAWMVEQVRKYPGEVLIYSGGALTNVALAARLDPEFASLTKGLVVMGGYVDVWLLHTSGSLLLADINSDLNLKIDPEAAQIALTSKFPNITLVGNGANQVFPERDFIDNLYNDHKNVYTELFYKYYDVTLPYWDELTIFASLYPEHVTNQTSFLVSVDTAWSSPFYGNIMVYQELFAPKAQKLRYVDYVYQINQTAFLSSLESALKCPRCATLCK</sequence>
<dbReference type="SUPFAM" id="SSF53590">
    <property type="entry name" value="Nucleoside hydrolase"/>
    <property type="match status" value="1"/>
</dbReference>
<dbReference type="InterPro" id="IPR036452">
    <property type="entry name" value="Ribo_hydro-like"/>
</dbReference>
<dbReference type="Gene3D" id="3.90.245.10">
    <property type="entry name" value="Ribonucleoside hydrolase-like"/>
    <property type="match status" value="1"/>
</dbReference>
<accession>A0A9P4YZ34</accession>
<keyword evidence="7" id="KW-1185">Reference proteome</keyword>
<dbReference type="InterPro" id="IPR001910">
    <property type="entry name" value="Inosine/uridine_hydrolase_dom"/>
</dbReference>
<dbReference type="InterPro" id="IPR023186">
    <property type="entry name" value="IUNH"/>
</dbReference>
<evidence type="ECO:0000256" key="2">
    <source>
        <dbReference type="ARBA" id="ARBA00022801"/>
    </source>
</evidence>
<dbReference type="OrthoDB" id="432381at2759"/>
<dbReference type="EMBL" id="JAANYQ010000002">
    <property type="protein sequence ID" value="KAF4125721.1"/>
    <property type="molecule type" value="Genomic_DNA"/>
</dbReference>
<dbReference type="GO" id="GO:0008477">
    <property type="term" value="F:purine nucleosidase activity"/>
    <property type="evidence" value="ECO:0007669"/>
    <property type="project" value="TreeGrafter"/>
</dbReference>
<evidence type="ECO:0000256" key="4">
    <source>
        <dbReference type="SAM" id="SignalP"/>
    </source>
</evidence>
<feature type="signal peptide" evidence="4">
    <location>
        <begin position="1"/>
        <end position="19"/>
    </location>
</feature>
<dbReference type="RefSeq" id="XP_035324373.1">
    <property type="nucleotide sequence ID" value="XM_035462949.1"/>
</dbReference>
<feature type="domain" description="Inosine/uridine-preferring nucleoside hydrolase" evidence="5">
    <location>
        <begin position="29"/>
        <end position="356"/>
    </location>
</feature>
<dbReference type="Pfam" id="PF01156">
    <property type="entry name" value="IU_nuc_hydro"/>
    <property type="match status" value="1"/>
</dbReference>
<keyword evidence="2" id="KW-0378">Hydrolase</keyword>
<feature type="chain" id="PRO_5040490741" evidence="4">
    <location>
        <begin position="20"/>
        <end position="373"/>
    </location>
</feature>
<evidence type="ECO:0000313" key="6">
    <source>
        <dbReference type="EMBL" id="KAF4125721.1"/>
    </source>
</evidence>
<dbReference type="PANTHER" id="PTHR12304">
    <property type="entry name" value="INOSINE-URIDINE PREFERRING NUCLEOSIDE HYDROLASE"/>
    <property type="match status" value="1"/>
</dbReference>
<protein>
    <submittedName>
        <fullName evidence="6">Inosine-uridine nucleoside N-ribohydrolase</fullName>
    </submittedName>
</protein>
<dbReference type="Proteomes" id="UP000749293">
    <property type="component" value="Unassembled WGS sequence"/>
</dbReference>
<organism evidence="6 7">
    <name type="scientific">Geosmithia morbida</name>
    <dbReference type="NCBI Taxonomy" id="1094350"/>
    <lineage>
        <taxon>Eukaryota</taxon>
        <taxon>Fungi</taxon>
        <taxon>Dikarya</taxon>
        <taxon>Ascomycota</taxon>
        <taxon>Pezizomycotina</taxon>
        <taxon>Sordariomycetes</taxon>
        <taxon>Hypocreomycetidae</taxon>
        <taxon>Hypocreales</taxon>
        <taxon>Bionectriaceae</taxon>
        <taxon>Geosmithia</taxon>
    </lineage>
</organism>
<gene>
    <name evidence="6" type="ORF">GMORB2_0965</name>
</gene>
<dbReference type="PANTHER" id="PTHR12304:SF25">
    <property type="entry name" value="INOSINE_URIDINE-PREFERRING NUCLEOSIDE HYDROLASE DOMAIN-CONTAINING PROTEIN"/>
    <property type="match status" value="1"/>
</dbReference>
<dbReference type="AlphaFoldDB" id="A0A9P4YZ34"/>
<evidence type="ECO:0000256" key="3">
    <source>
        <dbReference type="ARBA" id="ARBA00023295"/>
    </source>
</evidence>
<keyword evidence="3" id="KW-0326">Glycosidase</keyword>
<reference evidence="6" key="1">
    <citation type="submission" date="2020-03" db="EMBL/GenBank/DDBJ databases">
        <title>Site-based positive gene gene selection in Geosmithia morbida across the United States reveals a broad range of putative effectors and factors for local host and environmental adapation.</title>
        <authorList>
            <person name="Onufrak A."/>
            <person name="Murdoch R.W."/>
            <person name="Gazis R."/>
            <person name="Huff M."/>
            <person name="Staton M."/>
            <person name="Klingeman W."/>
            <person name="Hadziabdic D."/>
        </authorList>
    </citation>
    <scope>NUCLEOTIDE SEQUENCE</scope>
    <source>
        <strain evidence="6">1262</strain>
    </source>
</reference>
<name>A0A9P4YZ34_9HYPO</name>
<comment type="similarity">
    <text evidence="1">Belongs to the IUNH family.</text>
</comment>
<keyword evidence="4" id="KW-0732">Signal</keyword>
<dbReference type="GeneID" id="55967195"/>
<dbReference type="GO" id="GO:0006152">
    <property type="term" value="P:purine nucleoside catabolic process"/>
    <property type="evidence" value="ECO:0007669"/>
    <property type="project" value="TreeGrafter"/>
</dbReference>
<comment type="caution">
    <text evidence="6">The sequence shown here is derived from an EMBL/GenBank/DDBJ whole genome shotgun (WGS) entry which is preliminary data.</text>
</comment>
<evidence type="ECO:0000313" key="7">
    <source>
        <dbReference type="Proteomes" id="UP000749293"/>
    </source>
</evidence>
<dbReference type="GO" id="GO:0005829">
    <property type="term" value="C:cytosol"/>
    <property type="evidence" value="ECO:0007669"/>
    <property type="project" value="TreeGrafter"/>
</dbReference>
<evidence type="ECO:0000259" key="5">
    <source>
        <dbReference type="Pfam" id="PF01156"/>
    </source>
</evidence>